<proteinExistence type="predicted"/>
<name>A0A7C4CFN8_9BACT</name>
<dbReference type="EMBL" id="DSZY01000002">
    <property type="protein sequence ID" value="HGU39589.1"/>
    <property type="molecule type" value="Genomic_DNA"/>
</dbReference>
<organism evidence="1">
    <name type="scientific">Fervidobacterium thailandense</name>
    <dbReference type="NCBI Taxonomy" id="1008305"/>
    <lineage>
        <taxon>Bacteria</taxon>
        <taxon>Thermotogati</taxon>
        <taxon>Thermotogota</taxon>
        <taxon>Thermotogae</taxon>
        <taxon>Thermotogales</taxon>
        <taxon>Fervidobacteriaceae</taxon>
        <taxon>Fervidobacterium</taxon>
    </lineage>
</organism>
<evidence type="ECO:0000313" key="1">
    <source>
        <dbReference type="EMBL" id="HGU39589.1"/>
    </source>
</evidence>
<accession>A0A7C4CFN8</accession>
<reference evidence="1" key="1">
    <citation type="journal article" date="2020" name="mSystems">
        <title>Genome- and Community-Level Interaction Insights into Carbon Utilization and Element Cycling Functions of Hydrothermarchaeota in Hydrothermal Sediment.</title>
        <authorList>
            <person name="Zhou Z."/>
            <person name="Liu Y."/>
            <person name="Xu W."/>
            <person name="Pan J."/>
            <person name="Luo Z.H."/>
            <person name="Li M."/>
        </authorList>
    </citation>
    <scope>NUCLEOTIDE SEQUENCE [LARGE SCALE GENOMIC DNA]</scope>
    <source>
        <strain evidence="1">SpSt-609</strain>
    </source>
</reference>
<dbReference type="AlphaFoldDB" id="A0A7C4CFN8"/>
<gene>
    <name evidence="1" type="ORF">ENT77_00055</name>
</gene>
<sequence>MQFPKKSIEKLVVTVVLLVCNVLGFGTEFFMHTRDGLGFYGTLNHVGYTIGYPYNEISLVLPMQTIFSLELSAGFDLKANTATSRVLALFMFENFQLGIPLELQIKNVKVESLEEFGRANAGLLFRYSQVLTGGVPVSVNFLALFSPYYLYYDPAFSVNIPTVHTEEVFRSKLEIKLSTRFQDVTLGFGYSAAFRWLPYRSMFITGQDSIFFEMRFKID</sequence>
<protein>
    <submittedName>
        <fullName evidence="1">Uncharacterized protein</fullName>
    </submittedName>
</protein>
<comment type="caution">
    <text evidence="1">The sequence shown here is derived from an EMBL/GenBank/DDBJ whole genome shotgun (WGS) entry which is preliminary data.</text>
</comment>